<keyword evidence="4 6" id="KW-0472">Membrane</keyword>
<dbReference type="InterPro" id="IPR017500">
    <property type="entry name" value="Phage_infect_YhgE_N"/>
</dbReference>
<dbReference type="EMBL" id="JGZL01000012">
    <property type="protein sequence ID" value="KFI87363.1"/>
    <property type="molecule type" value="Genomic_DNA"/>
</dbReference>
<evidence type="ECO:0000256" key="1">
    <source>
        <dbReference type="ARBA" id="ARBA00004141"/>
    </source>
</evidence>
<evidence type="ECO:0000256" key="5">
    <source>
        <dbReference type="SAM" id="MobiDB-lite"/>
    </source>
</evidence>
<dbReference type="GO" id="GO:0016020">
    <property type="term" value="C:membrane"/>
    <property type="evidence" value="ECO:0007669"/>
    <property type="project" value="UniProtKB-SubCell"/>
</dbReference>
<dbReference type="NCBIfam" id="TIGR03062">
    <property type="entry name" value="pip_yhgE_Cterm"/>
    <property type="match status" value="1"/>
</dbReference>
<sequence length="931" mass="100150">MHNVLQILRRDFKRLLTVPAAWVILIGLIFIPPLYAWFNIYGFWDPYGNTNGIKVAVANTDEGTDNALLGKVNLGNQIESTLKSNDQLGWEFMSRSKAIEAVQSGDCYAAIVIPSDFSEDLANVVTDSKNRPTLEYYVNEKASPISPKITDQGATTVDRTVNNTFVSTVSETLVKAINTANGATNGEVHSIAGDAISELDKTNRNVGTIRSVISDLDKQLANVPQQTQAARNSMNDVQLAAASAGKGLANTSNAIGIAQNRINTFSSAAGSALETGSGLVSQAAAQSTASINQISSVVAAASGSAQQAVTGMQSVTDSNAKLIDKLKSASDNAQYQQIISKLEDTNNAAAGTLTDLKTLSADTQATAGSVTGLSTSFNNSTQTTLKSVDAARNAINSGALPQLNSGLSSLAVTTGTLSGAVTSQTGLVSQTSIVLDQLDQLASDTRTTLEQTDRQLAKVETKLTTVSTDLKVLTTADLLKTLTGDSSLDTDKIASFMESPTVISTKNVYPINSYGSGMAPLMTNLALWVGAFAFVVIFKVEVDDEELEDLDPTPTEKYLSRYLLLGTMGAIQGVLCTVGDLMLGVQTENAPLFVLTGVITSLVYLSITYALSTTFMHIGKGLCVALVIVQIPGASGLYPIEMMPKFFRAIYPFVPFSYSIDAFRETIAGFYDGHWPKAIGTLLLFAAVAFFIGLVIRPLLTNLNRLFAREIEESDMIIGEEVELPERGYNVSQAIQVLADKGGYREAIEERASRFTELYPKLKRGALVLGFIVPVILAAVFSFTNSEKVTVLATWLVWILLIMGFLMVIEYMKDSLNRQVELGNLSDESIQFMLMERQAARIRRRKRAQQERRNRLLHKTQRRSGKDDRKTSVVRETAANVTGASQDDGDGIAMLVRKMNAAETAGTTSGASPETTDTTENIDNNAGRSNA</sequence>
<feature type="transmembrane region" description="Helical" evidence="6">
    <location>
        <begin position="562"/>
        <end position="584"/>
    </location>
</feature>
<dbReference type="InterPro" id="IPR013525">
    <property type="entry name" value="ABC2_TM"/>
</dbReference>
<evidence type="ECO:0000256" key="4">
    <source>
        <dbReference type="ARBA" id="ARBA00023136"/>
    </source>
</evidence>
<feature type="transmembrane region" description="Helical" evidence="6">
    <location>
        <begin position="21"/>
        <end position="44"/>
    </location>
</feature>
<feature type="transmembrane region" description="Helical" evidence="6">
    <location>
        <begin position="590"/>
        <end position="611"/>
    </location>
</feature>
<feature type="region of interest" description="Disordered" evidence="5">
    <location>
        <begin position="902"/>
        <end position="931"/>
    </location>
</feature>
<feature type="region of interest" description="Disordered" evidence="5">
    <location>
        <begin position="843"/>
        <end position="886"/>
    </location>
</feature>
<evidence type="ECO:0000256" key="6">
    <source>
        <dbReference type="SAM" id="Phobius"/>
    </source>
</evidence>
<feature type="compositionally biased region" description="Basic and acidic residues" evidence="5">
    <location>
        <begin position="864"/>
        <end position="873"/>
    </location>
</feature>
<keyword evidence="2 6" id="KW-0812">Transmembrane</keyword>
<gene>
    <name evidence="8" type="ORF">BRUM_0497</name>
</gene>
<dbReference type="eggNOG" id="COG1511">
    <property type="taxonomic scope" value="Bacteria"/>
</dbReference>
<evidence type="ECO:0000256" key="2">
    <source>
        <dbReference type="ARBA" id="ARBA00022692"/>
    </source>
</evidence>
<feature type="transmembrane region" description="Helical" evidence="6">
    <location>
        <begin position="765"/>
        <end position="783"/>
    </location>
</feature>
<dbReference type="Pfam" id="PF12698">
    <property type="entry name" value="ABC2_membrane_3"/>
    <property type="match status" value="1"/>
</dbReference>
<dbReference type="PANTHER" id="PTHR43077:SF10">
    <property type="entry name" value="TRANSPORT PERMEASE PROTEIN"/>
    <property type="match status" value="1"/>
</dbReference>
<feature type="compositionally biased region" description="Low complexity" evidence="5">
    <location>
        <begin position="902"/>
        <end position="925"/>
    </location>
</feature>
<evidence type="ECO:0000313" key="8">
    <source>
        <dbReference type="EMBL" id="KFI87363.1"/>
    </source>
</evidence>
<dbReference type="NCBIfam" id="TIGR03061">
    <property type="entry name" value="pip_yhgE_Nterm"/>
    <property type="match status" value="1"/>
</dbReference>
<dbReference type="InterPro" id="IPR051328">
    <property type="entry name" value="T7SS_ABC-Transporter"/>
</dbReference>
<evidence type="ECO:0000313" key="9">
    <source>
        <dbReference type="Proteomes" id="UP000029078"/>
    </source>
</evidence>
<comment type="subcellular location">
    <subcellularLocation>
        <location evidence="1">Membrane</location>
        <topology evidence="1">Multi-pass membrane protein</topology>
    </subcellularLocation>
</comment>
<dbReference type="PANTHER" id="PTHR43077">
    <property type="entry name" value="TRANSPORT PERMEASE YVFS-RELATED"/>
    <property type="match status" value="1"/>
</dbReference>
<organism evidence="8 9">
    <name type="scientific">Bifidobacterium ruminantium</name>
    <dbReference type="NCBI Taxonomy" id="78346"/>
    <lineage>
        <taxon>Bacteria</taxon>
        <taxon>Bacillati</taxon>
        <taxon>Actinomycetota</taxon>
        <taxon>Actinomycetes</taxon>
        <taxon>Bifidobacteriales</taxon>
        <taxon>Bifidobacteriaceae</taxon>
        <taxon>Bifidobacterium</taxon>
    </lineage>
</organism>
<dbReference type="Proteomes" id="UP000029078">
    <property type="component" value="Unassembled WGS sequence"/>
</dbReference>
<evidence type="ECO:0000259" key="7">
    <source>
        <dbReference type="Pfam" id="PF12698"/>
    </source>
</evidence>
<feature type="transmembrane region" description="Helical" evidence="6">
    <location>
        <begin position="618"/>
        <end position="638"/>
    </location>
</feature>
<dbReference type="GO" id="GO:0140359">
    <property type="term" value="F:ABC-type transporter activity"/>
    <property type="evidence" value="ECO:0007669"/>
    <property type="project" value="InterPro"/>
</dbReference>
<feature type="transmembrane region" description="Helical" evidence="6">
    <location>
        <begin position="525"/>
        <end position="542"/>
    </location>
</feature>
<reference evidence="8 9" key="1">
    <citation type="submission" date="2014-03" db="EMBL/GenBank/DDBJ databases">
        <title>Genomics of Bifidobacteria.</title>
        <authorList>
            <person name="Ventura M."/>
            <person name="Milani C."/>
            <person name="Lugli G.A."/>
        </authorList>
    </citation>
    <scope>NUCLEOTIDE SEQUENCE [LARGE SCALE GENOMIC DNA]</scope>
    <source>
        <strain evidence="8 9">LMG 21811</strain>
    </source>
</reference>
<feature type="domain" description="ABC-2 type transporter transmembrane" evidence="7">
    <location>
        <begin position="23"/>
        <end position="694"/>
    </location>
</feature>
<dbReference type="Gene3D" id="3.40.1710.10">
    <property type="entry name" value="abc type-2 transporter like domain"/>
    <property type="match status" value="1"/>
</dbReference>
<keyword evidence="9" id="KW-1185">Reference proteome</keyword>
<dbReference type="AlphaFoldDB" id="A0A087CVR3"/>
<accession>A0A087CVR3</accession>
<keyword evidence="3 6" id="KW-1133">Transmembrane helix</keyword>
<dbReference type="RefSeq" id="WP_026646616.1">
    <property type="nucleotide sequence ID" value="NZ_JGZL01000012.1"/>
</dbReference>
<evidence type="ECO:0000256" key="3">
    <source>
        <dbReference type="ARBA" id="ARBA00022989"/>
    </source>
</evidence>
<feature type="transmembrane region" description="Helical" evidence="6">
    <location>
        <begin position="678"/>
        <end position="700"/>
    </location>
</feature>
<proteinExistence type="predicted"/>
<comment type="caution">
    <text evidence="8">The sequence shown here is derived from an EMBL/GenBank/DDBJ whole genome shotgun (WGS) entry which is preliminary data.</text>
</comment>
<protein>
    <submittedName>
        <fullName evidence="8">Putative phage infection protein</fullName>
    </submittedName>
</protein>
<dbReference type="InterPro" id="IPR017501">
    <property type="entry name" value="Phage_infect_YhgE_C"/>
</dbReference>
<feature type="transmembrane region" description="Helical" evidence="6">
    <location>
        <begin position="789"/>
        <end position="809"/>
    </location>
</feature>
<name>A0A087CVR3_BIFRU</name>
<dbReference type="STRING" id="78346.BRUM_0497"/>